<feature type="compositionally biased region" description="Basic and acidic residues" evidence="1">
    <location>
        <begin position="243"/>
        <end position="276"/>
    </location>
</feature>
<dbReference type="Proteomes" id="UP000323317">
    <property type="component" value="Unassembled WGS sequence"/>
</dbReference>
<feature type="domain" description="DUF2382" evidence="2">
    <location>
        <begin position="150"/>
        <end position="260"/>
    </location>
</feature>
<comment type="caution">
    <text evidence="4">The sequence shown here is derived from an EMBL/GenBank/DDBJ whole genome shotgun (WGS) entry which is preliminary data.</text>
</comment>
<evidence type="ECO:0000259" key="2">
    <source>
        <dbReference type="Pfam" id="PF09557"/>
    </source>
</evidence>
<feature type="compositionally biased region" description="Polar residues" evidence="1">
    <location>
        <begin position="131"/>
        <end position="144"/>
    </location>
</feature>
<dbReference type="EMBL" id="VTEH01000005">
    <property type="protein sequence ID" value="TYR75690.1"/>
    <property type="molecule type" value="Genomic_DNA"/>
</dbReference>
<dbReference type="RefSeq" id="WP_148946437.1">
    <property type="nucleotide sequence ID" value="NZ_JBNIKK010000001.1"/>
</dbReference>
<protein>
    <submittedName>
        <fullName evidence="4">YsnF/AvaK domain-containing protein</fullName>
    </submittedName>
</protein>
<gene>
    <name evidence="4" type="ORF">FZC79_08665</name>
</gene>
<evidence type="ECO:0000259" key="3">
    <source>
        <dbReference type="Pfam" id="PF11181"/>
    </source>
</evidence>
<dbReference type="AlphaFoldDB" id="A0A5D4KFU2"/>
<dbReference type="InterPro" id="IPR052967">
    <property type="entry name" value="Stress_Response_Assoc"/>
</dbReference>
<feature type="compositionally biased region" description="Basic and acidic residues" evidence="1">
    <location>
        <begin position="324"/>
        <end position="335"/>
    </location>
</feature>
<dbReference type="InterPro" id="IPR019060">
    <property type="entry name" value="DUF2382"/>
</dbReference>
<dbReference type="Pfam" id="PF09557">
    <property type="entry name" value="DUF2382"/>
    <property type="match status" value="1"/>
</dbReference>
<dbReference type="InterPro" id="IPR025889">
    <property type="entry name" value="GSP17M-like_dom"/>
</dbReference>
<proteinExistence type="predicted"/>
<dbReference type="Pfam" id="PF11181">
    <property type="entry name" value="YflT"/>
    <property type="match status" value="1"/>
</dbReference>
<evidence type="ECO:0000313" key="5">
    <source>
        <dbReference type="Proteomes" id="UP000323317"/>
    </source>
</evidence>
<feature type="region of interest" description="Disordered" evidence="1">
    <location>
        <begin position="243"/>
        <end position="335"/>
    </location>
</feature>
<feature type="region of interest" description="Disordered" evidence="1">
    <location>
        <begin position="120"/>
        <end position="149"/>
    </location>
</feature>
<name>A0A5D4KFU2_9BACI</name>
<sequence length="335" mass="37617">MMEKHIIGAYDSTNEAAAVVDQLSRKGYSPEEILVVSNRDRLGSLENKTGLQVEQSESAQHDQSMWDKIREAFTMDEETSSNNRLSNYDLSETDTRRYESDLNDGKIIIAVEANSATDLDEFKTETDGRGTESNQYTSAATNTADQEESMELREERLSVDKEEVKTGEISVGKDVVEEERSVDVPVRHEEVYVEKRHVADGETRNATADFGDEEEIRIPVVEEKVEVKKKPVVTDEVVIGKRTTEETEHIHDTVKKEEVHLDKEGSSRIQGEERLNETSSSGSPAGTSSDDTFVTGQEGITDTAGIRSEKERRDHKNTSNLNDNKFKGNDYRGDM</sequence>
<dbReference type="NCBIfam" id="TIGR02271">
    <property type="entry name" value="YsnF/AvaK domain"/>
    <property type="match status" value="1"/>
</dbReference>
<dbReference type="PANTHER" id="PTHR38463">
    <property type="entry name" value="STRESS RESPONSE PROTEIN YSNF"/>
    <property type="match status" value="1"/>
</dbReference>
<feature type="compositionally biased region" description="Basic and acidic residues" evidence="1">
    <location>
        <begin position="120"/>
        <end position="130"/>
    </location>
</feature>
<feature type="compositionally biased region" description="Low complexity" evidence="1">
    <location>
        <begin position="278"/>
        <end position="292"/>
    </location>
</feature>
<feature type="domain" description="General stress protein 17M-like" evidence="3">
    <location>
        <begin position="6"/>
        <end position="105"/>
    </location>
</feature>
<accession>A0A5D4KFU2</accession>
<reference evidence="4 5" key="1">
    <citation type="submission" date="2019-08" db="EMBL/GenBank/DDBJ databases">
        <title>Bacillus genomes from the desert of Cuatro Cienegas, Coahuila.</title>
        <authorList>
            <person name="Olmedo-Alvarez G."/>
        </authorList>
    </citation>
    <scope>NUCLEOTIDE SEQUENCE [LARGE SCALE GENOMIC DNA]</scope>
    <source>
        <strain evidence="4 5">CH40_1T</strain>
    </source>
</reference>
<dbReference type="PANTHER" id="PTHR38463:SF1">
    <property type="entry name" value="STRESS RESPONSE PROTEIN YSNF"/>
    <property type="match status" value="1"/>
</dbReference>
<evidence type="ECO:0000313" key="4">
    <source>
        <dbReference type="EMBL" id="TYR75690.1"/>
    </source>
</evidence>
<organism evidence="4 5">
    <name type="scientific">Rossellomorea vietnamensis</name>
    <dbReference type="NCBI Taxonomy" id="218284"/>
    <lineage>
        <taxon>Bacteria</taxon>
        <taxon>Bacillati</taxon>
        <taxon>Bacillota</taxon>
        <taxon>Bacilli</taxon>
        <taxon>Bacillales</taxon>
        <taxon>Bacillaceae</taxon>
        <taxon>Rossellomorea</taxon>
    </lineage>
</organism>
<feature type="compositionally biased region" description="Basic and acidic residues" evidence="1">
    <location>
        <begin position="307"/>
        <end position="317"/>
    </location>
</feature>
<evidence type="ECO:0000256" key="1">
    <source>
        <dbReference type="SAM" id="MobiDB-lite"/>
    </source>
</evidence>